<feature type="domain" description="HAT C-terminal dimerisation" evidence="1">
    <location>
        <begin position="2"/>
        <end position="57"/>
    </location>
</feature>
<reference evidence="2 3" key="1">
    <citation type="submission" date="2016-04" db="EMBL/GenBank/DDBJ databases">
        <title>A degradative enzymes factory behind the ericoid mycorrhizal symbiosis.</title>
        <authorList>
            <consortium name="DOE Joint Genome Institute"/>
            <person name="Martino E."/>
            <person name="Morin E."/>
            <person name="Grelet G."/>
            <person name="Kuo A."/>
            <person name="Kohler A."/>
            <person name="Daghino S."/>
            <person name="Barry K."/>
            <person name="Choi C."/>
            <person name="Cichocki N."/>
            <person name="Clum A."/>
            <person name="Copeland A."/>
            <person name="Hainaut M."/>
            <person name="Haridas S."/>
            <person name="Labutti K."/>
            <person name="Lindquist E."/>
            <person name="Lipzen A."/>
            <person name="Khouja H.-R."/>
            <person name="Murat C."/>
            <person name="Ohm R."/>
            <person name="Olson A."/>
            <person name="Spatafora J."/>
            <person name="Veneault-Fourrey C."/>
            <person name="Henrissat B."/>
            <person name="Grigoriev I."/>
            <person name="Martin F."/>
            <person name="Perotto S."/>
        </authorList>
    </citation>
    <scope>NUCLEOTIDE SEQUENCE [LARGE SCALE GENOMIC DNA]</scope>
    <source>
        <strain evidence="2 3">E</strain>
    </source>
</reference>
<proteinExistence type="predicted"/>
<dbReference type="InParanoid" id="A0A2J6SQT5"/>
<dbReference type="OrthoDB" id="3439855at2759"/>
<dbReference type="RefSeq" id="XP_024730003.1">
    <property type="nucleotide sequence ID" value="XM_024875890.1"/>
</dbReference>
<feature type="non-terminal residue" evidence="2">
    <location>
        <position position="1"/>
    </location>
</feature>
<dbReference type="SUPFAM" id="SSF53098">
    <property type="entry name" value="Ribonuclease H-like"/>
    <property type="match status" value="1"/>
</dbReference>
<evidence type="ECO:0000313" key="3">
    <source>
        <dbReference type="Proteomes" id="UP000235371"/>
    </source>
</evidence>
<name>A0A2J6SQT5_9HELO</name>
<evidence type="ECO:0000313" key="2">
    <source>
        <dbReference type="EMBL" id="PMD53099.1"/>
    </source>
</evidence>
<dbReference type="EMBL" id="KZ613895">
    <property type="protein sequence ID" value="PMD53099.1"/>
    <property type="molecule type" value="Genomic_DNA"/>
</dbReference>
<dbReference type="InterPro" id="IPR008906">
    <property type="entry name" value="HATC_C_dom"/>
</dbReference>
<dbReference type="GO" id="GO:0046983">
    <property type="term" value="F:protein dimerization activity"/>
    <property type="evidence" value="ECO:0007669"/>
    <property type="project" value="InterPro"/>
</dbReference>
<gene>
    <name evidence="2" type="ORF">K444DRAFT_542611</name>
</gene>
<keyword evidence="3" id="KW-1185">Reference proteome</keyword>
<protein>
    <recommendedName>
        <fullName evidence="1">HAT C-terminal dimerisation domain-containing protein</fullName>
    </recommendedName>
</protein>
<dbReference type="Pfam" id="PF05699">
    <property type="entry name" value="Dimer_Tnp_hAT"/>
    <property type="match status" value="1"/>
</dbReference>
<organism evidence="2 3">
    <name type="scientific">Hyaloscypha bicolor E</name>
    <dbReference type="NCBI Taxonomy" id="1095630"/>
    <lineage>
        <taxon>Eukaryota</taxon>
        <taxon>Fungi</taxon>
        <taxon>Dikarya</taxon>
        <taxon>Ascomycota</taxon>
        <taxon>Pezizomycotina</taxon>
        <taxon>Leotiomycetes</taxon>
        <taxon>Helotiales</taxon>
        <taxon>Hyaloscyphaceae</taxon>
        <taxon>Hyaloscypha</taxon>
        <taxon>Hyaloscypha bicolor</taxon>
    </lineage>
</organism>
<dbReference type="Proteomes" id="UP000235371">
    <property type="component" value="Unassembled WGS sequence"/>
</dbReference>
<sequence length="68" mass="8134">QRQRWPKLSRMAIDILSIVPMSDEPERVFSGARRTVSWDRGQLEAETIEMRECLKHWKRTGILDTFFK</sequence>
<dbReference type="AlphaFoldDB" id="A0A2J6SQT5"/>
<accession>A0A2J6SQT5</accession>
<evidence type="ECO:0000259" key="1">
    <source>
        <dbReference type="Pfam" id="PF05699"/>
    </source>
</evidence>
<dbReference type="GeneID" id="36583969"/>
<dbReference type="InterPro" id="IPR012337">
    <property type="entry name" value="RNaseH-like_sf"/>
</dbReference>